<accession>A0A2X2IW49</accession>
<dbReference type="Pfam" id="PF01420">
    <property type="entry name" value="Methylase_S"/>
    <property type="match status" value="1"/>
</dbReference>
<dbReference type="SUPFAM" id="SSF116734">
    <property type="entry name" value="DNA methylase specificity domain"/>
    <property type="match status" value="1"/>
</dbReference>
<gene>
    <name evidence="5" type="ORF">NCTC11343_00005</name>
    <name evidence="6" type="ORF">NCTC11343_04204</name>
</gene>
<dbReference type="InterPro" id="IPR052021">
    <property type="entry name" value="Type-I_RS_S_subunit"/>
</dbReference>
<evidence type="ECO:0000256" key="3">
    <source>
        <dbReference type="ARBA" id="ARBA00023125"/>
    </source>
</evidence>
<keyword evidence="3" id="KW-0238">DNA-binding</keyword>
<dbReference type="EMBL" id="UAUU01000011">
    <property type="protein sequence ID" value="SPZ92151.1"/>
    <property type="molecule type" value="Genomic_DNA"/>
</dbReference>
<evidence type="ECO:0000313" key="5">
    <source>
        <dbReference type="EMBL" id="SPZ83486.1"/>
    </source>
</evidence>
<evidence type="ECO:0000259" key="4">
    <source>
        <dbReference type="Pfam" id="PF01420"/>
    </source>
</evidence>
<feature type="domain" description="Type I restriction modification DNA specificity" evidence="4">
    <location>
        <begin position="33"/>
        <end position="194"/>
    </location>
</feature>
<dbReference type="PANTHER" id="PTHR30408">
    <property type="entry name" value="TYPE-1 RESTRICTION ENZYME ECOKI SPECIFICITY PROTEIN"/>
    <property type="match status" value="1"/>
</dbReference>
<evidence type="ECO:0000313" key="6">
    <source>
        <dbReference type="EMBL" id="SPZ92151.1"/>
    </source>
</evidence>
<dbReference type="PANTHER" id="PTHR30408:SF13">
    <property type="entry name" value="TYPE I RESTRICTION ENZYME HINDI SPECIFICITY SUBUNIT"/>
    <property type="match status" value="1"/>
</dbReference>
<dbReference type="Gene3D" id="1.10.287.1120">
    <property type="entry name" value="Bipartite methylase S protein"/>
    <property type="match status" value="1"/>
</dbReference>
<protein>
    <submittedName>
        <fullName evidence="5">Type I restriction enzyme specificity protein MPN_089</fullName>
    </submittedName>
</protein>
<evidence type="ECO:0000256" key="1">
    <source>
        <dbReference type="ARBA" id="ARBA00010923"/>
    </source>
</evidence>
<dbReference type="CDD" id="cd17255">
    <property type="entry name" value="RMtype1_S_Fco49512ORF2615P-TRD2-CR2_like"/>
    <property type="match status" value="1"/>
</dbReference>
<sequence>MIKDLISYVNTISKKIFSAQLSFKNENGYVFPKWDSKEVGEIFKITRGNVLAMNLLSNERNKEKPFPVYSSQTKNKGLAGYHSDFLFENAITWTTDGANAGDVNYRIGKFYCTNVCGVLLSKDGYANVCISELINSVSKKYVSYVGNPKLMNGIMAKIKIPFPSLEEQHKIADFLLSIDAKIEIETSILQQLERQKTYFLANLFI</sequence>
<dbReference type="GO" id="GO:0003677">
    <property type="term" value="F:DNA binding"/>
    <property type="evidence" value="ECO:0007669"/>
    <property type="project" value="UniProtKB-KW"/>
</dbReference>
<name>A0A2X2IW49_SPHMU</name>
<dbReference type="AlphaFoldDB" id="A0A2X2IW49"/>
<dbReference type="Proteomes" id="UP000251241">
    <property type="component" value="Unassembled WGS sequence"/>
</dbReference>
<reference evidence="5 7" key="1">
    <citation type="submission" date="2018-06" db="EMBL/GenBank/DDBJ databases">
        <authorList>
            <consortium name="Pathogen Informatics"/>
            <person name="Doyle S."/>
        </authorList>
    </citation>
    <scope>NUCLEOTIDE SEQUENCE [LARGE SCALE GENOMIC DNA]</scope>
    <source>
        <strain evidence="5 7">NCTC11343</strain>
    </source>
</reference>
<organism evidence="5 7">
    <name type="scientific">Sphingobacterium multivorum</name>
    <dbReference type="NCBI Taxonomy" id="28454"/>
    <lineage>
        <taxon>Bacteria</taxon>
        <taxon>Pseudomonadati</taxon>
        <taxon>Bacteroidota</taxon>
        <taxon>Sphingobacteriia</taxon>
        <taxon>Sphingobacteriales</taxon>
        <taxon>Sphingobacteriaceae</taxon>
        <taxon>Sphingobacterium</taxon>
    </lineage>
</organism>
<dbReference type="InterPro" id="IPR044946">
    <property type="entry name" value="Restrct_endonuc_typeI_TRD_sf"/>
</dbReference>
<keyword evidence="2" id="KW-0680">Restriction system</keyword>
<proteinExistence type="inferred from homology"/>
<dbReference type="Gene3D" id="3.90.220.20">
    <property type="entry name" value="DNA methylase specificity domains"/>
    <property type="match status" value="1"/>
</dbReference>
<evidence type="ECO:0000313" key="7">
    <source>
        <dbReference type="Proteomes" id="UP000251241"/>
    </source>
</evidence>
<dbReference type="InterPro" id="IPR000055">
    <property type="entry name" value="Restrct_endonuc_typeI_TRD"/>
</dbReference>
<dbReference type="EMBL" id="UAUU01000001">
    <property type="protein sequence ID" value="SPZ83486.1"/>
    <property type="molecule type" value="Genomic_DNA"/>
</dbReference>
<dbReference type="REBASE" id="415794">
    <property type="entry name" value="S3.Smu11343II"/>
</dbReference>
<dbReference type="GO" id="GO:0009307">
    <property type="term" value="P:DNA restriction-modification system"/>
    <property type="evidence" value="ECO:0007669"/>
    <property type="project" value="UniProtKB-KW"/>
</dbReference>
<comment type="similarity">
    <text evidence="1">Belongs to the type-I restriction system S methylase family.</text>
</comment>
<evidence type="ECO:0000256" key="2">
    <source>
        <dbReference type="ARBA" id="ARBA00022747"/>
    </source>
</evidence>